<organism evidence="7">
    <name type="scientific">candidate division WOR-3 bacterium</name>
    <dbReference type="NCBI Taxonomy" id="2052148"/>
    <lineage>
        <taxon>Bacteria</taxon>
        <taxon>Bacteria division WOR-3</taxon>
    </lineage>
</organism>
<reference evidence="7" key="1">
    <citation type="journal article" date="2020" name="mSystems">
        <title>Genome- and Community-Level Interaction Insights into Carbon Utilization and Element Cycling Functions of Hydrothermarchaeota in Hydrothermal Sediment.</title>
        <authorList>
            <person name="Zhou Z."/>
            <person name="Liu Y."/>
            <person name="Xu W."/>
            <person name="Pan J."/>
            <person name="Luo Z.H."/>
            <person name="Li M."/>
        </authorList>
    </citation>
    <scope>NUCLEOTIDE SEQUENCE [LARGE SCALE GENOMIC DNA]</scope>
    <source>
        <strain evidence="7">HyVt-94</strain>
    </source>
</reference>
<dbReference type="Gene3D" id="3.10.20.310">
    <property type="entry name" value="membrane protein fhac"/>
    <property type="match status" value="2"/>
</dbReference>
<dbReference type="PROSITE" id="PS51779">
    <property type="entry name" value="POTRA"/>
    <property type="match status" value="2"/>
</dbReference>
<keyword evidence="2" id="KW-0812">Transmembrane</keyword>
<dbReference type="InterPro" id="IPR010827">
    <property type="entry name" value="BamA/TamA_POTRA"/>
</dbReference>
<evidence type="ECO:0000256" key="3">
    <source>
        <dbReference type="ARBA" id="ARBA00022729"/>
    </source>
</evidence>
<proteinExistence type="predicted"/>
<dbReference type="InterPro" id="IPR039910">
    <property type="entry name" value="D15-like"/>
</dbReference>
<dbReference type="Pfam" id="PF01103">
    <property type="entry name" value="Omp85"/>
    <property type="match status" value="1"/>
</dbReference>
<sequence>MKSIIILFLLTLQLRVGRIEIKGNKHLKKDYIISLINLKKGDEFNLALYNIRKRKIIEAYQREGFFDAKIFEEKLERTNGFVNIYITIKEGPRYYLKNLVFQSDLDTLWLKKYFKLKLPLPYDEDILDTKEAKLVELLNNLGYPEVTIERKIERADTAVTLYYTIKAGKRVRVRDIRIVGNKHSRKKIIAREIKIKPGEYYNFKKIILSEKNIYRTGLYSSVNFKLDMVCDSEAVLVFIVTEKKPRYFRLKLGYHSPLDFMGGFTIGHRNLFDNAQKLELQWSFIREFTSPKKRDINISYNEPYFLGSPFTMKMHPFYERNYQDTLEFYGIEMVLSRDFTPYLNSSVALKWKKLSMSTQEKGITNSILYSLMMDKRNNIFYPSKGILLTLLLENAGGILKGNFDYRKGVISFTNFIPLTKGGYILAQRLKIGVISPYGKTLDTPLEEKFSLGGDGSLRGFSRDFIRTDQFLLYNMEIRKKVLKHAGFSIFIDNLWIGGKDYYIGGGIGIRFFSSFGTLRIDWGFNLRHLVAGEKGRLYINIGEMI</sequence>
<name>A0A7C5M6Q8_UNCW3</name>
<evidence type="ECO:0000259" key="6">
    <source>
        <dbReference type="PROSITE" id="PS51779"/>
    </source>
</evidence>
<evidence type="ECO:0000313" key="7">
    <source>
        <dbReference type="EMBL" id="HHF58435.1"/>
    </source>
</evidence>
<protein>
    <recommendedName>
        <fullName evidence="6">POTRA domain-containing protein</fullName>
    </recommendedName>
</protein>
<dbReference type="Pfam" id="PF07244">
    <property type="entry name" value="POTRA"/>
    <property type="match status" value="2"/>
</dbReference>
<evidence type="ECO:0000256" key="2">
    <source>
        <dbReference type="ARBA" id="ARBA00022692"/>
    </source>
</evidence>
<dbReference type="AlphaFoldDB" id="A0A7C5M6Q8"/>
<evidence type="ECO:0000256" key="5">
    <source>
        <dbReference type="ARBA" id="ARBA00023237"/>
    </source>
</evidence>
<feature type="domain" description="POTRA" evidence="6">
    <location>
        <begin position="14"/>
        <end position="91"/>
    </location>
</feature>
<comment type="caution">
    <text evidence="7">The sequence shown here is derived from an EMBL/GenBank/DDBJ whole genome shotgun (WGS) entry which is preliminary data.</text>
</comment>
<dbReference type="Gene3D" id="2.40.160.50">
    <property type="entry name" value="membrane protein fhac: a member of the omp85/tpsb transporter family"/>
    <property type="match status" value="1"/>
</dbReference>
<dbReference type="Proteomes" id="UP000886014">
    <property type="component" value="Unassembled WGS sequence"/>
</dbReference>
<keyword evidence="5" id="KW-0998">Cell outer membrane</keyword>
<dbReference type="GO" id="GO:0019867">
    <property type="term" value="C:outer membrane"/>
    <property type="evidence" value="ECO:0007669"/>
    <property type="project" value="InterPro"/>
</dbReference>
<comment type="subcellular location">
    <subcellularLocation>
        <location evidence="1">Membrane</location>
    </subcellularLocation>
</comment>
<accession>A0A7C5M6Q8</accession>
<dbReference type="PANTHER" id="PTHR12815">
    <property type="entry name" value="SORTING AND ASSEMBLY MACHINERY SAMM50 PROTEIN FAMILY MEMBER"/>
    <property type="match status" value="1"/>
</dbReference>
<dbReference type="PANTHER" id="PTHR12815:SF47">
    <property type="entry name" value="TRANSLOCATION AND ASSEMBLY MODULE SUBUNIT TAMA"/>
    <property type="match status" value="1"/>
</dbReference>
<dbReference type="InterPro" id="IPR000184">
    <property type="entry name" value="Bac_surfAg_D15"/>
</dbReference>
<feature type="domain" description="POTRA" evidence="6">
    <location>
        <begin position="171"/>
        <end position="243"/>
    </location>
</feature>
<dbReference type="EMBL" id="DRTV01000235">
    <property type="protein sequence ID" value="HHF58435.1"/>
    <property type="molecule type" value="Genomic_DNA"/>
</dbReference>
<keyword evidence="3" id="KW-0732">Signal</keyword>
<keyword evidence="4" id="KW-0472">Membrane</keyword>
<gene>
    <name evidence="7" type="ORF">ENL41_03320</name>
</gene>
<dbReference type="InterPro" id="IPR034746">
    <property type="entry name" value="POTRA"/>
</dbReference>
<evidence type="ECO:0000256" key="4">
    <source>
        <dbReference type="ARBA" id="ARBA00023136"/>
    </source>
</evidence>
<evidence type="ECO:0000256" key="1">
    <source>
        <dbReference type="ARBA" id="ARBA00004370"/>
    </source>
</evidence>